<feature type="transmembrane region" description="Helical" evidence="6">
    <location>
        <begin position="755"/>
        <end position="777"/>
    </location>
</feature>
<evidence type="ECO:0000256" key="2">
    <source>
        <dbReference type="ARBA" id="ARBA00022475"/>
    </source>
</evidence>
<evidence type="ECO:0000313" key="8">
    <source>
        <dbReference type="EMBL" id="NOI79866.1"/>
    </source>
</evidence>
<sequence length="783" mass="86427">MLNKRNSASKLPNLAEAKTTKKIAFAWLGLVMLFIAMLAKQWLWSAQSPIETNILKLLPINQQDPVAEQAFESVSSNLSDKVVFVVTANKDEHAFAAASQLEQELTQTKLFAEVVGKVSAAQQSQWAAYYFDHRYQQLTAEQRDRLAHQPQAQVQYVLQSLYNPFSGVTGQELASDPFLLFRDYLSQLTQLSSAFVLDQGFLTTEFEGQKYILVSATLNDSPYSLSAQQGVTDILSIEHLLAEQFGANTFHTGVLFYAQFGTESAKSEISTIGLFSLLGVIILIVGVFRSAAPLSLALLSIGVGLLSALALTTWIFGSVHLFSLVFGASLIGVSIDYAFHYLTERLAAGQKWDSRKGLKHIFTAITMGLITSLIGYLGMLIAPFPGLQQLALFSSIGLIAAYATVVAWYPVLAVKPSADRKLPGQWFWQQWLTVWTKPAVKYGLPLTCLVAATLPLSNLHYDDDIRQLQAMPESLKQQEEFITQLSGLQSSQQMLVVTAANDEALLQRLEALDTQLKEWQGEGKIQGYQSLNQYLSSTTRQEQNYQLIQDLYQQQSTLLRDTLRLSEVPSLSAPLSKVTLQEYLEHTVSEPVRFLYIGKIEDKVAGVIVLNELSQPEEIKAFANIHSDISYLNKAEEISALFADYRVKVMELLIAALTVIALLLVKRYGFKHSIKILVPSLIACVAGLATASVIGSTLNLFNLLALILIIGIGIDYTLFFAEKARSQSTLLAITLSAMTTLLSFGLLSLSQTHAIHSFGITVLSGIFVAWLLSPMAIEERKPS</sequence>
<comment type="subcellular location">
    <subcellularLocation>
        <location evidence="1">Cell membrane</location>
        <topology evidence="1">Multi-pass membrane protein</topology>
    </subcellularLocation>
</comment>
<dbReference type="Gene3D" id="1.20.1640.10">
    <property type="entry name" value="Multidrug efflux transporter AcrB transmembrane domain"/>
    <property type="match status" value="2"/>
</dbReference>
<feature type="transmembrane region" description="Helical" evidence="6">
    <location>
        <begin position="269"/>
        <end position="288"/>
    </location>
</feature>
<keyword evidence="2" id="KW-1003">Cell membrane</keyword>
<evidence type="ECO:0000256" key="1">
    <source>
        <dbReference type="ARBA" id="ARBA00004651"/>
    </source>
</evidence>
<feature type="transmembrane region" description="Helical" evidence="6">
    <location>
        <begin position="390"/>
        <end position="412"/>
    </location>
</feature>
<dbReference type="PANTHER" id="PTHR33406">
    <property type="entry name" value="MEMBRANE PROTEIN MJ1562-RELATED"/>
    <property type="match status" value="1"/>
</dbReference>
<evidence type="ECO:0000256" key="3">
    <source>
        <dbReference type="ARBA" id="ARBA00022692"/>
    </source>
</evidence>
<feature type="transmembrane region" description="Helical" evidence="6">
    <location>
        <begin position="645"/>
        <end position="664"/>
    </location>
</feature>
<dbReference type="GO" id="GO:0005886">
    <property type="term" value="C:plasma membrane"/>
    <property type="evidence" value="ECO:0007669"/>
    <property type="project" value="UniProtKB-SubCell"/>
</dbReference>
<proteinExistence type="predicted"/>
<dbReference type="PANTHER" id="PTHR33406:SF13">
    <property type="entry name" value="MEMBRANE PROTEIN YDFJ"/>
    <property type="match status" value="1"/>
</dbReference>
<dbReference type="Pfam" id="PF03176">
    <property type="entry name" value="MMPL"/>
    <property type="match status" value="1"/>
</dbReference>
<organism evidence="8 9">
    <name type="scientific">Vibrio tubiashii</name>
    <dbReference type="NCBI Taxonomy" id="29498"/>
    <lineage>
        <taxon>Bacteria</taxon>
        <taxon>Pseudomonadati</taxon>
        <taxon>Pseudomonadota</taxon>
        <taxon>Gammaproteobacteria</taxon>
        <taxon>Vibrionales</taxon>
        <taxon>Vibrionaceae</taxon>
        <taxon>Vibrio</taxon>
        <taxon>Vibrio oreintalis group</taxon>
    </lineage>
</organism>
<feature type="transmembrane region" description="Helical" evidence="6">
    <location>
        <begin position="676"/>
        <end position="694"/>
    </location>
</feature>
<keyword evidence="5 6" id="KW-0472">Membrane</keyword>
<evidence type="ECO:0000256" key="6">
    <source>
        <dbReference type="SAM" id="Phobius"/>
    </source>
</evidence>
<feature type="transmembrane region" description="Helical" evidence="6">
    <location>
        <begin position="321"/>
        <end position="339"/>
    </location>
</feature>
<evidence type="ECO:0000313" key="9">
    <source>
        <dbReference type="Proteomes" id="UP000572722"/>
    </source>
</evidence>
<feature type="transmembrane region" description="Helical" evidence="6">
    <location>
        <begin position="295"/>
        <end position="315"/>
    </location>
</feature>
<protein>
    <submittedName>
        <fullName evidence="8">MMPL family transporter</fullName>
    </submittedName>
</protein>
<accession>A0AAE5GN37</accession>
<evidence type="ECO:0000256" key="5">
    <source>
        <dbReference type="ARBA" id="ARBA00023136"/>
    </source>
</evidence>
<feature type="domain" description="Membrane transport protein MMPL" evidence="7">
    <location>
        <begin position="210"/>
        <end position="429"/>
    </location>
</feature>
<feature type="transmembrane region" description="Helical" evidence="6">
    <location>
        <begin position="360"/>
        <end position="384"/>
    </location>
</feature>
<feature type="transmembrane region" description="Helical" evidence="6">
    <location>
        <begin position="23"/>
        <end position="44"/>
    </location>
</feature>
<gene>
    <name evidence="8" type="ORF">F0237_04240</name>
</gene>
<dbReference type="Proteomes" id="UP000572722">
    <property type="component" value="Unassembled WGS sequence"/>
</dbReference>
<keyword evidence="3 6" id="KW-0812">Transmembrane</keyword>
<dbReference type="InterPro" id="IPR050545">
    <property type="entry name" value="Mycobact_MmpL"/>
</dbReference>
<name>A0AAE5GN37_9VIBR</name>
<dbReference type="EMBL" id="VTXO01000001">
    <property type="protein sequence ID" value="NOI79866.1"/>
    <property type="molecule type" value="Genomic_DNA"/>
</dbReference>
<keyword evidence="4 6" id="KW-1133">Transmembrane helix</keyword>
<dbReference type="InterPro" id="IPR004869">
    <property type="entry name" value="MMPL_dom"/>
</dbReference>
<dbReference type="SUPFAM" id="SSF82866">
    <property type="entry name" value="Multidrug efflux transporter AcrB transmembrane domain"/>
    <property type="match status" value="2"/>
</dbReference>
<feature type="transmembrane region" description="Helical" evidence="6">
    <location>
        <begin position="730"/>
        <end position="749"/>
    </location>
</feature>
<evidence type="ECO:0000259" key="7">
    <source>
        <dbReference type="Pfam" id="PF03176"/>
    </source>
</evidence>
<feature type="transmembrane region" description="Helical" evidence="6">
    <location>
        <begin position="700"/>
        <end position="718"/>
    </location>
</feature>
<evidence type="ECO:0000256" key="4">
    <source>
        <dbReference type="ARBA" id="ARBA00022989"/>
    </source>
</evidence>
<comment type="caution">
    <text evidence="8">The sequence shown here is derived from an EMBL/GenBank/DDBJ whole genome shotgun (WGS) entry which is preliminary data.</text>
</comment>
<dbReference type="AlphaFoldDB" id="A0AAE5GN37"/>
<reference evidence="8 9" key="1">
    <citation type="submission" date="2019-08" db="EMBL/GenBank/DDBJ databases">
        <title>Draft genome sequencing and comparative genomics of hatchery-associated Vibrios.</title>
        <authorList>
            <person name="Kehlet-Delgado H."/>
            <person name="Mueller R.S."/>
        </authorList>
    </citation>
    <scope>NUCLEOTIDE SEQUENCE [LARGE SCALE GENOMIC DNA]</scope>
    <source>
        <strain evidence="8 9">01-65-5-1</strain>
    </source>
</reference>
<dbReference type="RefSeq" id="WP_171320559.1">
    <property type="nucleotide sequence ID" value="NZ_VTXO01000001.1"/>
</dbReference>